<keyword evidence="1" id="KW-1133">Transmembrane helix</keyword>
<proteinExistence type="predicted"/>
<dbReference type="AlphaFoldDB" id="A0A918PEB9"/>
<dbReference type="RefSeq" id="WP_189620653.1">
    <property type="nucleotide sequence ID" value="NZ_BMZA01000004.1"/>
</dbReference>
<dbReference type="Proteomes" id="UP000648075">
    <property type="component" value="Unassembled WGS sequence"/>
</dbReference>
<dbReference type="EMBL" id="BMZA01000004">
    <property type="protein sequence ID" value="GGZ01826.1"/>
    <property type="molecule type" value="Genomic_DNA"/>
</dbReference>
<reference evidence="2" key="1">
    <citation type="journal article" date="2014" name="Int. J. Syst. Evol. Microbiol.">
        <title>Complete genome sequence of Corynebacterium casei LMG S-19264T (=DSM 44701T), isolated from a smear-ripened cheese.</title>
        <authorList>
            <consortium name="US DOE Joint Genome Institute (JGI-PGF)"/>
            <person name="Walter F."/>
            <person name="Albersmeier A."/>
            <person name="Kalinowski J."/>
            <person name="Ruckert C."/>
        </authorList>
    </citation>
    <scope>NUCLEOTIDE SEQUENCE</scope>
    <source>
        <strain evidence="2">KCTC 32255</strain>
    </source>
</reference>
<evidence type="ECO:0000313" key="2">
    <source>
        <dbReference type="EMBL" id="GGZ01826.1"/>
    </source>
</evidence>
<organism evidence="2 3">
    <name type="scientific">Novosphingobium colocasiae</name>
    <dbReference type="NCBI Taxonomy" id="1256513"/>
    <lineage>
        <taxon>Bacteria</taxon>
        <taxon>Pseudomonadati</taxon>
        <taxon>Pseudomonadota</taxon>
        <taxon>Alphaproteobacteria</taxon>
        <taxon>Sphingomonadales</taxon>
        <taxon>Sphingomonadaceae</taxon>
        <taxon>Novosphingobium</taxon>
    </lineage>
</organism>
<name>A0A918PEB9_9SPHN</name>
<evidence type="ECO:0000313" key="3">
    <source>
        <dbReference type="Proteomes" id="UP000648075"/>
    </source>
</evidence>
<feature type="transmembrane region" description="Helical" evidence="1">
    <location>
        <begin position="59"/>
        <end position="89"/>
    </location>
</feature>
<sequence>MRGVIDRGRTGRLKVLGVLAQLSLGAFVLLWGLALPLWLWRCVQVLSNPYAVPQSAMEVGAIAVMSLTTLLGVLTVVPAALFFLVWLYFAIDNLHDAGLPGLKARPV</sequence>
<gene>
    <name evidence="2" type="ORF">GCM10011614_15920</name>
</gene>
<feature type="transmembrane region" description="Helical" evidence="1">
    <location>
        <begin position="15"/>
        <end position="39"/>
    </location>
</feature>
<comment type="caution">
    <text evidence="2">The sequence shown here is derived from an EMBL/GenBank/DDBJ whole genome shotgun (WGS) entry which is preliminary data.</text>
</comment>
<reference evidence="2" key="2">
    <citation type="submission" date="2020-09" db="EMBL/GenBank/DDBJ databases">
        <authorList>
            <person name="Sun Q."/>
            <person name="Kim S."/>
        </authorList>
    </citation>
    <scope>NUCLEOTIDE SEQUENCE</scope>
    <source>
        <strain evidence="2">KCTC 32255</strain>
    </source>
</reference>
<protein>
    <submittedName>
        <fullName evidence="2">Uncharacterized protein</fullName>
    </submittedName>
</protein>
<accession>A0A918PEB9</accession>
<keyword evidence="1" id="KW-0812">Transmembrane</keyword>
<keyword evidence="3" id="KW-1185">Reference proteome</keyword>
<evidence type="ECO:0000256" key="1">
    <source>
        <dbReference type="SAM" id="Phobius"/>
    </source>
</evidence>
<keyword evidence="1" id="KW-0472">Membrane</keyword>